<sequence>MKQRNSFCYEQYTQHFQTTFNLSNQKQQSLERLLRYLCEVESIHYNDQIGSEVLIHYIRHHIDNDFQSISFRQAIKDIKAFYSLLIKDPHFKKTPKLDLSLLNSNLWKDLSAHYKGPRS</sequence>
<proteinExistence type="predicted"/>
<dbReference type="AlphaFoldDB" id="A0A0Q9XU51"/>
<organism evidence="1 2">
    <name type="scientific">Lederbergia galactosidilytica</name>
    <dbReference type="NCBI Taxonomy" id="217031"/>
    <lineage>
        <taxon>Bacteria</taxon>
        <taxon>Bacillati</taxon>
        <taxon>Bacillota</taxon>
        <taxon>Bacilli</taxon>
        <taxon>Bacillales</taxon>
        <taxon>Bacillaceae</taxon>
        <taxon>Lederbergia</taxon>
    </lineage>
</organism>
<protein>
    <submittedName>
        <fullName evidence="1">Uncharacterized protein</fullName>
    </submittedName>
</protein>
<comment type="caution">
    <text evidence="1">The sequence shown here is derived from an EMBL/GenBank/DDBJ whole genome shotgun (WGS) entry which is preliminary data.</text>
</comment>
<accession>A0A0Q9XU51</accession>
<reference evidence="1 2" key="1">
    <citation type="submission" date="2015-06" db="EMBL/GenBank/DDBJ databases">
        <title>Genome sequencing project of Bacillus galactosidilyticus PL133.</title>
        <authorList>
            <person name="Gaiero J."/>
            <person name="Nicol R."/>
            <person name="Habash M."/>
        </authorList>
    </citation>
    <scope>NUCLEOTIDE SEQUENCE [LARGE SCALE GENOMIC DNA]</scope>
    <source>
        <strain evidence="1 2">PL133</strain>
    </source>
</reference>
<evidence type="ECO:0000313" key="2">
    <source>
        <dbReference type="Proteomes" id="UP000053881"/>
    </source>
</evidence>
<dbReference type="EMBL" id="LGPB01000113">
    <property type="protein sequence ID" value="KRG11757.1"/>
    <property type="molecule type" value="Genomic_DNA"/>
</dbReference>
<name>A0A0Q9XU51_9BACI</name>
<evidence type="ECO:0000313" key="1">
    <source>
        <dbReference type="EMBL" id="KRG11757.1"/>
    </source>
</evidence>
<dbReference type="PATRIC" id="fig|217031.4.peg.5273"/>
<gene>
    <name evidence="1" type="ORF">ACA29_15525</name>
</gene>
<dbReference type="Proteomes" id="UP000053881">
    <property type="component" value="Unassembled WGS sequence"/>
</dbReference>